<keyword evidence="12" id="KW-1185">Reference proteome</keyword>
<evidence type="ECO:0000256" key="7">
    <source>
        <dbReference type="ARBA" id="ARBA00023242"/>
    </source>
</evidence>
<keyword evidence="5 9" id="KW-0010">Activator</keyword>
<dbReference type="EMBL" id="KZ679011">
    <property type="protein sequence ID" value="PSS18843.1"/>
    <property type="molecule type" value="Genomic_DNA"/>
</dbReference>
<organism evidence="11 12">
    <name type="scientific">Amorphotheca resinae ATCC 22711</name>
    <dbReference type="NCBI Taxonomy" id="857342"/>
    <lineage>
        <taxon>Eukaryota</taxon>
        <taxon>Fungi</taxon>
        <taxon>Dikarya</taxon>
        <taxon>Ascomycota</taxon>
        <taxon>Pezizomycotina</taxon>
        <taxon>Leotiomycetes</taxon>
        <taxon>Helotiales</taxon>
        <taxon>Amorphothecaceae</taxon>
        <taxon>Amorphotheca</taxon>
    </lineage>
</organism>
<feature type="region of interest" description="Disordered" evidence="10">
    <location>
        <begin position="286"/>
        <end position="341"/>
    </location>
</feature>
<feature type="region of interest" description="Disordered" evidence="10">
    <location>
        <begin position="1"/>
        <end position="80"/>
    </location>
</feature>
<proteinExistence type="inferred from homology"/>
<evidence type="ECO:0000256" key="5">
    <source>
        <dbReference type="ARBA" id="ARBA00023159"/>
    </source>
</evidence>
<evidence type="ECO:0000256" key="2">
    <source>
        <dbReference type="ARBA" id="ARBA00009259"/>
    </source>
</evidence>
<reference evidence="11 12" key="1">
    <citation type="journal article" date="2018" name="New Phytol.">
        <title>Comparative genomics and transcriptomics depict ericoid mycorrhizal fungi as versatile saprotrophs and plant mutualists.</title>
        <authorList>
            <person name="Martino E."/>
            <person name="Morin E."/>
            <person name="Grelet G.A."/>
            <person name="Kuo A."/>
            <person name="Kohler A."/>
            <person name="Daghino S."/>
            <person name="Barry K.W."/>
            <person name="Cichocki N."/>
            <person name="Clum A."/>
            <person name="Dockter R.B."/>
            <person name="Hainaut M."/>
            <person name="Kuo R.C."/>
            <person name="LaButti K."/>
            <person name="Lindahl B.D."/>
            <person name="Lindquist E.A."/>
            <person name="Lipzen A."/>
            <person name="Khouja H.R."/>
            <person name="Magnuson J."/>
            <person name="Murat C."/>
            <person name="Ohm R.A."/>
            <person name="Singer S.W."/>
            <person name="Spatafora J.W."/>
            <person name="Wang M."/>
            <person name="Veneault-Fourrey C."/>
            <person name="Henrissat B."/>
            <person name="Grigoriev I.V."/>
            <person name="Martin F.M."/>
            <person name="Perotto S."/>
        </authorList>
    </citation>
    <scope>NUCLEOTIDE SEQUENCE [LARGE SCALE GENOMIC DNA]</scope>
    <source>
        <strain evidence="11 12">ATCC 22711</strain>
    </source>
</reference>
<accession>A0A2T3B2S7</accession>
<dbReference type="Pfam" id="PF08633">
    <property type="entry name" value="Rox3"/>
    <property type="match status" value="1"/>
</dbReference>
<dbReference type="STRING" id="857342.A0A2T3B2S7"/>
<gene>
    <name evidence="9" type="primary">MED19</name>
    <name evidence="11" type="ORF">M430DRAFT_35246</name>
</gene>
<dbReference type="OrthoDB" id="2160599at2759"/>
<keyword evidence="4 9" id="KW-0805">Transcription regulation</keyword>
<feature type="compositionally biased region" description="Polar residues" evidence="10">
    <location>
        <begin position="28"/>
        <end position="49"/>
    </location>
</feature>
<keyword evidence="7 9" id="KW-0539">Nucleus</keyword>
<feature type="compositionally biased region" description="Polar residues" evidence="10">
    <location>
        <begin position="1"/>
        <end position="19"/>
    </location>
</feature>
<evidence type="ECO:0000256" key="10">
    <source>
        <dbReference type="SAM" id="MobiDB-lite"/>
    </source>
</evidence>
<dbReference type="AlphaFoldDB" id="A0A2T3B2S7"/>
<dbReference type="Proteomes" id="UP000241818">
    <property type="component" value="Unassembled WGS sequence"/>
</dbReference>
<comment type="subunit">
    <text evidence="9">Component of the Mediator complex.</text>
</comment>
<feature type="region of interest" description="Disordered" evidence="10">
    <location>
        <begin position="238"/>
        <end position="265"/>
    </location>
</feature>
<dbReference type="GO" id="GO:0016592">
    <property type="term" value="C:mediator complex"/>
    <property type="evidence" value="ECO:0007669"/>
    <property type="project" value="InterPro"/>
</dbReference>
<evidence type="ECO:0000313" key="12">
    <source>
        <dbReference type="Proteomes" id="UP000241818"/>
    </source>
</evidence>
<evidence type="ECO:0000256" key="4">
    <source>
        <dbReference type="ARBA" id="ARBA00023015"/>
    </source>
</evidence>
<evidence type="ECO:0000256" key="3">
    <source>
        <dbReference type="ARBA" id="ARBA00019615"/>
    </source>
</evidence>
<evidence type="ECO:0000313" key="11">
    <source>
        <dbReference type="EMBL" id="PSS18843.1"/>
    </source>
</evidence>
<comment type="subcellular location">
    <subcellularLocation>
        <location evidence="1 9">Nucleus</location>
    </subcellularLocation>
</comment>
<evidence type="ECO:0000256" key="8">
    <source>
        <dbReference type="ARBA" id="ARBA00032018"/>
    </source>
</evidence>
<dbReference type="InterPro" id="IPR013942">
    <property type="entry name" value="Mediator_Med19_fun"/>
</dbReference>
<name>A0A2T3B2S7_AMORE</name>
<dbReference type="InParanoid" id="A0A2T3B2S7"/>
<comment type="function">
    <text evidence="9">Component of the Mediator complex, a coactivator involved in the regulated transcription of nearly all RNA polymerase II-dependent genes. Mediator functions as a bridge to convey information from gene-specific regulatory proteins to the basal RNA polymerase II transcription machinery. Mediator is recruited to promoters by direct interactions with regulatory proteins and serves as a scaffold for the assembly of a functional preinitiation complex with RNA polymerase II and the general transcription factors.</text>
</comment>
<dbReference type="GO" id="GO:0006357">
    <property type="term" value="P:regulation of transcription by RNA polymerase II"/>
    <property type="evidence" value="ECO:0007669"/>
    <property type="project" value="InterPro"/>
</dbReference>
<protein>
    <recommendedName>
        <fullName evidence="3 9">Mediator of RNA polymerase II transcription subunit 19</fullName>
    </recommendedName>
    <alternativeName>
        <fullName evidence="8 9">Mediator complex subunit 19</fullName>
    </alternativeName>
</protein>
<comment type="similarity">
    <text evidence="2 9">Belongs to the Mediator complex subunit 19 family.</text>
</comment>
<feature type="compositionally biased region" description="Basic and acidic residues" evidence="10">
    <location>
        <begin position="56"/>
        <end position="80"/>
    </location>
</feature>
<evidence type="ECO:0000256" key="1">
    <source>
        <dbReference type="ARBA" id="ARBA00004123"/>
    </source>
</evidence>
<evidence type="ECO:0000256" key="6">
    <source>
        <dbReference type="ARBA" id="ARBA00023163"/>
    </source>
</evidence>
<sequence>MPSDLPQTPQSPSYDSTYFPSKLAASPRTGSSLPTPAHSINGSMSSTTPDVVAEAAHVEDPSNKRKRDIEDGGDRDQKKVHLEDSRLRIEDLHLDVGEKYLLCRTPHPPFPIPLKEDLFQRYGLTDLAETVARSNPDGSKKTVRKTYKGHIKRVLKLSGNFDSVKRGAEEPNSLVSMMCQPDEVWNAQYAQASKEIETGIPQPVLANLGKAVTMARGVIPKDMWNSSVLGELVPPSAPAQPAKGVQNGVKTQQPPQAAGVRTVKPEVPRPKRNIKKRTYGDASFEGYGEGFVDDDAQETGYSTGDGDERTGRKRPKKTIQSNSFQGPVARQNSYGPGMVGV</sequence>
<keyword evidence="6 9" id="KW-0804">Transcription</keyword>
<dbReference type="GO" id="GO:0003712">
    <property type="term" value="F:transcription coregulator activity"/>
    <property type="evidence" value="ECO:0007669"/>
    <property type="project" value="InterPro"/>
</dbReference>
<evidence type="ECO:0000256" key="9">
    <source>
        <dbReference type="RuleBase" id="RU364151"/>
    </source>
</evidence>
<feature type="compositionally biased region" description="Polar residues" evidence="10">
    <location>
        <begin position="318"/>
        <end position="334"/>
    </location>
</feature>